<dbReference type="AlphaFoldDB" id="A0A552PKR4"/>
<dbReference type="Gene3D" id="1.25.40.10">
    <property type="entry name" value="Tetratricopeptide repeat domain"/>
    <property type="match status" value="2"/>
</dbReference>
<dbReference type="PANTHER" id="PTHR19375">
    <property type="entry name" value="HEAT SHOCK PROTEIN 70KDA"/>
    <property type="match status" value="1"/>
</dbReference>
<dbReference type="InterPro" id="IPR043129">
    <property type="entry name" value="ATPase_NBD"/>
</dbReference>
<evidence type="ECO:0000256" key="3">
    <source>
        <dbReference type="ARBA" id="ARBA00022840"/>
    </source>
</evidence>
<dbReference type="SMART" id="SM00028">
    <property type="entry name" value="TPR"/>
    <property type="match status" value="5"/>
</dbReference>
<comment type="caution">
    <text evidence="8">The sequence shown here is derived from an EMBL/GenBank/DDBJ whole genome shotgun (WGS) entry which is preliminary data.</text>
</comment>
<evidence type="ECO:0000256" key="6">
    <source>
        <dbReference type="PROSITE-ProRule" id="PRU00339"/>
    </source>
</evidence>
<keyword evidence="5" id="KW-0143">Chaperone</keyword>
<accession>A0A552PKR4</accession>
<dbReference type="Proteomes" id="UP000317165">
    <property type="component" value="Unassembled WGS sequence"/>
</dbReference>
<dbReference type="PROSITE" id="PS50005">
    <property type="entry name" value="TPR"/>
    <property type="match status" value="3"/>
</dbReference>
<feature type="repeat" description="TPR" evidence="6">
    <location>
        <begin position="565"/>
        <end position="598"/>
    </location>
</feature>
<dbReference type="Gene3D" id="3.30.420.40">
    <property type="match status" value="2"/>
</dbReference>
<feature type="repeat" description="TPR" evidence="6">
    <location>
        <begin position="497"/>
        <end position="530"/>
    </location>
</feature>
<dbReference type="SUPFAM" id="SSF48452">
    <property type="entry name" value="TPR-like"/>
    <property type="match status" value="2"/>
</dbReference>
<dbReference type="PRINTS" id="PR00301">
    <property type="entry name" value="HEATSHOCK70"/>
</dbReference>
<evidence type="ECO:0000256" key="4">
    <source>
        <dbReference type="ARBA" id="ARBA00023016"/>
    </source>
</evidence>
<feature type="repeat" description="TPR" evidence="6">
    <location>
        <begin position="391"/>
        <end position="424"/>
    </location>
</feature>
<comment type="similarity">
    <text evidence="1">Belongs to the heat shock protein 70 family.</text>
</comment>
<dbReference type="InterPro" id="IPR013126">
    <property type="entry name" value="Hsp_70_fam"/>
</dbReference>
<evidence type="ECO:0000313" key="9">
    <source>
        <dbReference type="Proteomes" id="UP000317165"/>
    </source>
</evidence>
<evidence type="ECO:0000256" key="5">
    <source>
        <dbReference type="ARBA" id="ARBA00023186"/>
    </source>
</evidence>
<evidence type="ECO:0000256" key="1">
    <source>
        <dbReference type="ARBA" id="ARBA00007381"/>
    </source>
</evidence>
<dbReference type="InterPro" id="IPR019734">
    <property type="entry name" value="TPR_rpt"/>
</dbReference>
<evidence type="ECO:0000256" key="7">
    <source>
        <dbReference type="SAM" id="Coils"/>
    </source>
</evidence>
<proteinExistence type="inferred from homology"/>
<dbReference type="Pfam" id="PF13181">
    <property type="entry name" value="TPR_8"/>
    <property type="match status" value="2"/>
</dbReference>
<evidence type="ECO:0000313" key="8">
    <source>
        <dbReference type="EMBL" id="TRV57579.1"/>
    </source>
</evidence>
<protein>
    <submittedName>
        <fullName evidence="8">Uncharacterized protein</fullName>
    </submittedName>
</protein>
<dbReference type="GO" id="GO:0140662">
    <property type="term" value="F:ATP-dependent protein folding chaperone"/>
    <property type="evidence" value="ECO:0007669"/>
    <property type="project" value="InterPro"/>
</dbReference>
<dbReference type="PROSITE" id="PS00329">
    <property type="entry name" value="HSP70_2"/>
    <property type="match status" value="1"/>
</dbReference>
<keyword evidence="3" id="KW-0067">ATP-binding</keyword>
<dbReference type="GO" id="GO:0005524">
    <property type="term" value="F:ATP binding"/>
    <property type="evidence" value="ECO:0007669"/>
    <property type="project" value="UniProtKB-KW"/>
</dbReference>
<sequence>MYLGIDFGTCYSSAALILDGIAKPIKEPNTKGYSFPSSIFVNEKGEILVSQVAENSRQKAPHHYRREFKRDLGSPDPYSIGNFILLPEELIAQVICKLKSEADKVIEARRETILTDAIVTIPATYSPYKRNLMEQSAISAGFSHVKLLEEPVAAAIYYSHNAKIQEGEIILVYDLGGGTFDATLIQKQDSGYQLIGIPKGLSHCGGIDFDRQIYQQLKSQCSLELRQQIEAKNAWLARAIVSDLCRDLKHQLSEQEMATIYIPIGLGNVESFSLTRQEFNEMIAPLIQETIECCDQMVRSAAISWSNVNHLLLVGGSCRIPYVKEALEKQFESKCLMVDDPELAVCLGAAIYGVEIESNQVSKSTVQKTISEQKSKVQDSIKSPNNLETSANLYYSQGLARSDEKAYYRAIKEFNQALQIKPDYAKVYYARALVRQSLEDMQGSLEDLQQAAKLFLNQNYLSEYQKTLEKIQEVNKLSSSQSTPSQINTNVEPELTVDEIYQQGLIYISQDNCKKALEQFEQVLQTCPDHLGVYLHRAFAYSCLGEYQKTIDDSNQVIAINSNCFDAYINRGLGYFALGDHQSSRRDLNQAVQIDTKASRAYLCRSLIQAFFSNHQGAIADYNHLKQIDMRFNSSEHNRILALAVQGNKGGIIQYVKQATQQFFIPLKFEEFLSIYKESKQSKINNNSFNYPAISSYFYQYLAYQKERLISENFEWQENIVTGNFPLQAVAKGTRKLQAISWDTFFVFSDLFTLDIYTFRHFVRESFKYCGTLRGRNIKLKGILCYPVAIVQNLDSATAIAIEKEPPSFEMDEFMRASYIFPFIFDLQTQKFYSSEQRPLVAWAVWPGVKKIAQALLL</sequence>
<name>A0A552PKR4_9CHRO</name>
<dbReference type="FunFam" id="3.30.420.40:FF:000028">
    <property type="entry name" value="heat shock 70 kDa protein-like"/>
    <property type="match status" value="1"/>
</dbReference>
<keyword evidence="4" id="KW-0346">Stress response</keyword>
<dbReference type="InterPro" id="IPR018181">
    <property type="entry name" value="Heat_shock_70_CS"/>
</dbReference>
<feature type="coiled-coil region" evidence="7">
    <location>
        <begin position="431"/>
        <end position="477"/>
    </location>
</feature>
<gene>
    <name evidence="8" type="ORF">EWV53_20625</name>
</gene>
<dbReference type="Pfam" id="PF00012">
    <property type="entry name" value="HSP70"/>
    <property type="match status" value="1"/>
</dbReference>
<dbReference type="EMBL" id="SFAC01000244">
    <property type="protein sequence ID" value="TRV57579.1"/>
    <property type="molecule type" value="Genomic_DNA"/>
</dbReference>
<dbReference type="InterPro" id="IPR011990">
    <property type="entry name" value="TPR-like_helical_dom_sf"/>
</dbReference>
<keyword evidence="2" id="KW-0547">Nucleotide-binding</keyword>
<evidence type="ECO:0000256" key="2">
    <source>
        <dbReference type="ARBA" id="ARBA00022741"/>
    </source>
</evidence>
<keyword evidence="7" id="KW-0175">Coiled coil</keyword>
<organism evidence="8 9">
    <name type="scientific">Microcystis panniformis Mp_MB_F_20051200_S9</name>
    <dbReference type="NCBI Taxonomy" id="2486223"/>
    <lineage>
        <taxon>Bacteria</taxon>
        <taxon>Bacillati</taxon>
        <taxon>Cyanobacteriota</taxon>
        <taxon>Cyanophyceae</taxon>
        <taxon>Oscillatoriophycideae</taxon>
        <taxon>Chroococcales</taxon>
        <taxon>Microcystaceae</taxon>
        <taxon>Microcystis</taxon>
    </lineage>
</organism>
<dbReference type="Gene3D" id="3.90.640.10">
    <property type="entry name" value="Actin, Chain A, domain 4"/>
    <property type="match status" value="1"/>
</dbReference>
<reference evidence="8 9" key="1">
    <citation type="submission" date="2019-01" db="EMBL/GenBank/DDBJ databases">
        <title>Coherence of Microcystis species and biogeography revealed through population genomics.</title>
        <authorList>
            <person name="Perez-Carrascal O.M."/>
            <person name="Terrat Y."/>
            <person name="Giani A."/>
            <person name="Fortin N."/>
            <person name="Tromas N."/>
            <person name="Shapiro B.J."/>
        </authorList>
    </citation>
    <scope>NUCLEOTIDE SEQUENCE [LARGE SCALE GENOMIC DNA]</scope>
    <source>
        <strain evidence="8">Mp_MB_F_20051200_S9</strain>
    </source>
</reference>
<keyword evidence="6" id="KW-0802">TPR repeat</keyword>
<dbReference type="SUPFAM" id="SSF53067">
    <property type="entry name" value="Actin-like ATPase domain"/>
    <property type="match status" value="2"/>
</dbReference>